<dbReference type="OrthoDB" id="817809at2"/>
<organism evidence="2 3">
    <name type="scientific">Leeuwenhoekiella aestuarii</name>
    <dbReference type="NCBI Taxonomy" id="2249426"/>
    <lineage>
        <taxon>Bacteria</taxon>
        <taxon>Pseudomonadati</taxon>
        <taxon>Bacteroidota</taxon>
        <taxon>Flavobacteriia</taxon>
        <taxon>Flavobacteriales</taxon>
        <taxon>Flavobacteriaceae</taxon>
        <taxon>Leeuwenhoekiella</taxon>
    </lineage>
</organism>
<dbReference type="Proteomes" id="UP000289821">
    <property type="component" value="Unassembled WGS sequence"/>
</dbReference>
<name>A0A4Q0NNU7_9FLAO</name>
<comment type="caution">
    <text evidence="2">The sequence shown here is derived from an EMBL/GenBank/DDBJ whole genome shotgun (WGS) entry which is preliminary data.</text>
</comment>
<evidence type="ECO:0000313" key="3">
    <source>
        <dbReference type="Proteomes" id="UP000289821"/>
    </source>
</evidence>
<protein>
    <submittedName>
        <fullName evidence="2">Uncharacterized protein</fullName>
    </submittedName>
</protein>
<proteinExistence type="predicted"/>
<evidence type="ECO:0000313" key="2">
    <source>
        <dbReference type="EMBL" id="RXG11749.1"/>
    </source>
</evidence>
<evidence type="ECO:0000256" key="1">
    <source>
        <dbReference type="SAM" id="SignalP"/>
    </source>
</evidence>
<sequence length="356" mass="39206">MKTNYFYALLLLLLSFGASAEAQTLGEVNAKLDHWGQKPKDNMPMKAYISDFQVLVEVYREDVDYKKEREFRGVGRGEATAQAALGLKGVDTDLLQSEVDKLYAEFVADLKAKGYTLISVEEAAKTDYYKNAERMNGPNVRESANPGYLEILPTGASFMVSKREAEGKANNKKGIMNNLKMIGNAVAGPNQLSKDLDDALVIEVKLALNFSEAGSNWFKSLTGANAQVKTNLMMGTHTVQAPKTKGLRLKGQEEVYTMPTSIEFYQGAGLKKVQSKGYLKKPIYISGVIDDTKSSAYDKGKSITYTNIGDLYVVKNTYSTISTNAKFAETDGAKMADALYKAGSAFIDEEMKEFFD</sequence>
<feature type="signal peptide" evidence="1">
    <location>
        <begin position="1"/>
        <end position="20"/>
    </location>
</feature>
<dbReference type="AlphaFoldDB" id="A0A4Q0NNU7"/>
<keyword evidence="3" id="KW-1185">Reference proteome</keyword>
<feature type="chain" id="PRO_5020808969" evidence="1">
    <location>
        <begin position="21"/>
        <end position="356"/>
    </location>
</feature>
<dbReference type="RefSeq" id="WP_128762746.1">
    <property type="nucleotide sequence ID" value="NZ_QOVI01000009.1"/>
</dbReference>
<accession>A0A4Q0NNU7</accession>
<reference evidence="2 3" key="1">
    <citation type="submission" date="2018-07" db="EMBL/GenBank/DDBJ databases">
        <title>Leeuwenhoekiella genomics.</title>
        <authorList>
            <person name="Tahon G."/>
            <person name="Willems A."/>
        </authorList>
    </citation>
    <scope>NUCLEOTIDE SEQUENCE [LARGE SCALE GENOMIC DNA]</scope>
    <source>
        <strain evidence="2 3">R-50232</strain>
    </source>
</reference>
<keyword evidence="1" id="KW-0732">Signal</keyword>
<gene>
    <name evidence="2" type="ORF">DSM04_10975</name>
</gene>
<dbReference type="EMBL" id="QOVI01000009">
    <property type="protein sequence ID" value="RXG11749.1"/>
    <property type="molecule type" value="Genomic_DNA"/>
</dbReference>